<dbReference type="Proteomes" id="UP001153636">
    <property type="component" value="Chromosome 6"/>
</dbReference>
<accession>A0A9P0GDD1</accession>
<organism evidence="2 3">
    <name type="scientific">Psylliodes chrysocephalus</name>
    <dbReference type="NCBI Taxonomy" id="3402493"/>
    <lineage>
        <taxon>Eukaryota</taxon>
        <taxon>Metazoa</taxon>
        <taxon>Ecdysozoa</taxon>
        <taxon>Arthropoda</taxon>
        <taxon>Hexapoda</taxon>
        <taxon>Insecta</taxon>
        <taxon>Pterygota</taxon>
        <taxon>Neoptera</taxon>
        <taxon>Endopterygota</taxon>
        <taxon>Coleoptera</taxon>
        <taxon>Polyphaga</taxon>
        <taxon>Cucujiformia</taxon>
        <taxon>Chrysomeloidea</taxon>
        <taxon>Chrysomelidae</taxon>
        <taxon>Galerucinae</taxon>
        <taxon>Alticini</taxon>
        <taxon>Psylliodes</taxon>
    </lineage>
</organism>
<evidence type="ECO:0000313" key="2">
    <source>
        <dbReference type="EMBL" id="CAH1111589.1"/>
    </source>
</evidence>
<keyword evidence="3" id="KW-1185">Reference proteome</keyword>
<reference evidence="2" key="1">
    <citation type="submission" date="2022-01" db="EMBL/GenBank/DDBJ databases">
        <authorList>
            <person name="King R."/>
        </authorList>
    </citation>
    <scope>NUCLEOTIDE SEQUENCE</scope>
</reference>
<proteinExistence type="predicted"/>
<gene>
    <name evidence="2" type="ORF">PSYICH_LOCUS12570</name>
</gene>
<dbReference type="AlphaFoldDB" id="A0A9P0GDD1"/>
<protein>
    <submittedName>
        <fullName evidence="2">Uncharacterized protein</fullName>
    </submittedName>
</protein>
<feature type="region of interest" description="Disordered" evidence="1">
    <location>
        <begin position="127"/>
        <end position="156"/>
    </location>
</feature>
<name>A0A9P0GDD1_9CUCU</name>
<evidence type="ECO:0000313" key="3">
    <source>
        <dbReference type="Proteomes" id="UP001153636"/>
    </source>
</evidence>
<sequence length="156" mass="18222">MVANKLFALLLLEEEEQEELAIATVKVSNKPVNELFFCRDAEEHSNSYILVMYLVIQFSDECGGGLALIHRKWLTPRKRRVYWPPYKELNTFNKSLKNGEEVNESWSLYGVKRIFYETDDLEKGRRKLKQAENSSDLNSEFDEEAPRKSASKKKIL</sequence>
<evidence type="ECO:0000256" key="1">
    <source>
        <dbReference type="SAM" id="MobiDB-lite"/>
    </source>
</evidence>
<dbReference type="EMBL" id="OV651818">
    <property type="protein sequence ID" value="CAH1111589.1"/>
    <property type="molecule type" value="Genomic_DNA"/>
</dbReference>
<dbReference type="OrthoDB" id="10069532at2759"/>